<dbReference type="OrthoDB" id="23692at2"/>
<dbReference type="KEGG" id="nyu:D7D52_23405"/>
<feature type="domain" description="GGDEF" evidence="3">
    <location>
        <begin position="296"/>
        <end position="431"/>
    </location>
</feature>
<dbReference type="SUPFAM" id="SSF55073">
    <property type="entry name" value="Nucleotide cyclase"/>
    <property type="match status" value="1"/>
</dbReference>
<dbReference type="InterPro" id="IPR035965">
    <property type="entry name" value="PAS-like_dom_sf"/>
</dbReference>
<dbReference type="InterPro" id="IPR052155">
    <property type="entry name" value="Biofilm_reg_signaling"/>
</dbReference>
<dbReference type="InterPro" id="IPR013656">
    <property type="entry name" value="PAS_4"/>
</dbReference>
<dbReference type="EMBL" id="CP032568">
    <property type="protein sequence ID" value="AYF76283.1"/>
    <property type="molecule type" value="Genomic_DNA"/>
</dbReference>
<dbReference type="Proteomes" id="UP000267164">
    <property type="component" value="Chromosome"/>
</dbReference>
<dbReference type="Pfam" id="PF00990">
    <property type="entry name" value="GGDEF"/>
    <property type="match status" value="1"/>
</dbReference>
<dbReference type="SMART" id="SM00086">
    <property type="entry name" value="PAC"/>
    <property type="match status" value="1"/>
</dbReference>
<evidence type="ECO:0000313" key="5">
    <source>
        <dbReference type="Proteomes" id="UP000267164"/>
    </source>
</evidence>
<dbReference type="SMART" id="SM00267">
    <property type="entry name" value="GGDEF"/>
    <property type="match status" value="1"/>
</dbReference>
<reference evidence="4 5" key="1">
    <citation type="submission" date="2018-09" db="EMBL/GenBank/DDBJ databases">
        <title>Nocardia yunnanensis sp. nov., an actinomycete isolated from a soil sample.</title>
        <authorList>
            <person name="Zhang J."/>
        </authorList>
    </citation>
    <scope>NUCLEOTIDE SEQUENCE [LARGE SCALE GENOMIC DNA]</scope>
    <source>
        <strain evidence="4 5">CFHS0054</strain>
    </source>
</reference>
<accession>A0A386ZGC0</accession>
<dbReference type="Gene3D" id="3.30.450.20">
    <property type="entry name" value="PAS domain"/>
    <property type="match status" value="1"/>
</dbReference>
<dbReference type="Pfam" id="PF08448">
    <property type="entry name" value="PAS_4"/>
    <property type="match status" value="1"/>
</dbReference>
<dbReference type="NCBIfam" id="TIGR00229">
    <property type="entry name" value="sensory_box"/>
    <property type="match status" value="1"/>
</dbReference>
<dbReference type="InterPro" id="IPR000160">
    <property type="entry name" value="GGDEF_dom"/>
</dbReference>
<keyword evidence="5" id="KW-1185">Reference proteome</keyword>
<evidence type="ECO:0000259" key="3">
    <source>
        <dbReference type="PROSITE" id="PS50887"/>
    </source>
</evidence>
<feature type="domain" description="PAC" evidence="2">
    <location>
        <begin position="219"/>
        <end position="271"/>
    </location>
</feature>
<proteinExistence type="predicted"/>
<organism evidence="4 5">
    <name type="scientific">Nocardia yunnanensis</name>
    <dbReference type="NCBI Taxonomy" id="2382165"/>
    <lineage>
        <taxon>Bacteria</taxon>
        <taxon>Bacillati</taxon>
        <taxon>Actinomycetota</taxon>
        <taxon>Actinomycetes</taxon>
        <taxon>Mycobacteriales</taxon>
        <taxon>Nocardiaceae</taxon>
        <taxon>Nocardia</taxon>
    </lineage>
</organism>
<sequence length="437" mass="46785">MDAGELAVRWAAMLDGAVAPTLTRAQVEQLLARFCPRLIAAVRGAADLSVAREAAAALVAANYRDPLAVHRSVLVLCKDLVTAVCPEAECADYWPVRERAIELAAEFAAEFTGGLRNAALAEQETTLSAALTAAREAEARRHLSEARFQAIFEGASVGIGTVDITTGTVIDVNNAMAETLGVPAESMPGRSVADILGPVNIGEAFALFQQLLSGEIDRFRFETQHTKPDGSHTVVDLSMTIVRDREGKPRFLVGVTVDVTDRKQLADQLWYDAHHDSLTGLPNRLLFFDRLAAAGGQVGVCYLDLDGFKEINDRRGHTAGDRVLSDVGQRLRAALPANAMVARLGGDEFIVLVENCSGQAELTAVTDRLLAALEDPFDVAGLLVRVGASIGTALVDTDATAIDELMHAVDTAMYRDKALRHRTNLPPLTQPPDTGLS</sequence>
<dbReference type="PANTHER" id="PTHR44757">
    <property type="entry name" value="DIGUANYLATE CYCLASE DGCP"/>
    <property type="match status" value="1"/>
</dbReference>
<dbReference type="CDD" id="cd01949">
    <property type="entry name" value="GGDEF"/>
    <property type="match status" value="1"/>
</dbReference>
<feature type="domain" description="PAS" evidence="1">
    <location>
        <begin position="144"/>
        <end position="215"/>
    </location>
</feature>
<dbReference type="Gene3D" id="3.30.70.270">
    <property type="match status" value="1"/>
</dbReference>
<dbReference type="InterPro" id="IPR000014">
    <property type="entry name" value="PAS"/>
</dbReference>
<evidence type="ECO:0000313" key="4">
    <source>
        <dbReference type="EMBL" id="AYF76283.1"/>
    </source>
</evidence>
<dbReference type="SMART" id="SM00091">
    <property type="entry name" value="PAS"/>
    <property type="match status" value="1"/>
</dbReference>
<dbReference type="PROSITE" id="PS50887">
    <property type="entry name" value="GGDEF"/>
    <property type="match status" value="1"/>
</dbReference>
<dbReference type="PROSITE" id="PS50113">
    <property type="entry name" value="PAC"/>
    <property type="match status" value="1"/>
</dbReference>
<dbReference type="InterPro" id="IPR043128">
    <property type="entry name" value="Rev_trsase/Diguanyl_cyclase"/>
</dbReference>
<dbReference type="AlphaFoldDB" id="A0A386ZGC0"/>
<evidence type="ECO:0000259" key="1">
    <source>
        <dbReference type="PROSITE" id="PS50112"/>
    </source>
</evidence>
<dbReference type="RefSeq" id="WP_120739646.1">
    <property type="nucleotide sequence ID" value="NZ_CP032568.1"/>
</dbReference>
<dbReference type="InterPro" id="IPR000700">
    <property type="entry name" value="PAS-assoc_C"/>
</dbReference>
<evidence type="ECO:0000259" key="2">
    <source>
        <dbReference type="PROSITE" id="PS50113"/>
    </source>
</evidence>
<dbReference type="NCBIfam" id="TIGR00254">
    <property type="entry name" value="GGDEF"/>
    <property type="match status" value="1"/>
</dbReference>
<protein>
    <submittedName>
        <fullName evidence="4">Sensor domain-containing diguanylate cyclase</fullName>
    </submittedName>
</protein>
<dbReference type="PROSITE" id="PS50112">
    <property type="entry name" value="PAS"/>
    <property type="match status" value="1"/>
</dbReference>
<dbReference type="PANTHER" id="PTHR44757:SF2">
    <property type="entry name" value="BIOFILM ARCHITECTURE MAINTENANCE PROTEIN MBAA"/>
    <property type="match status" value="1"/>
</dbReference>
<dbReference type="CDD" id="cd00130">
    <property type="entry name" value="PAS"/>
    <property type="match status" value="1"/>
</dbReference>
<name>A0A386ZGC0_9NOCA</name>
<dbReference type="SUPFAM" id="SSF55785">
    <property type="entry name" value="PYP-like sensor domain (PAS domain)"/>
    <property type="match status" value="1"/>
</dbReference>
<gene>
    <name evidence="4" type="ORF">D7D52_23405</name>
</gene>
<dbReference type="InterPro" id="IPR001610">
    <property type="entry name" value="PAC"/>
</dbReference>
<dbReference type="InterPro" id="IPR029787">
    <property type="entry name" value="Nucleotide_cyclase"/>
</dbReference>